<organism evidence="2 3">
    <name type="scientific">Candidatus Corynebacterium avicola</name>
    <dbReference type="NCBI Taxonomy" id="2838527"/>
    <lineage>
        <taxon>Bacteria</taxon>
        <taxon>Bacillati</taxon>
        <taxon>Actinomycetota</taxon>
        <taxon>Actinomycetes</taxon>
        <taxon>Mycobacteriales</taxon>
        <taxon>Corynebacteriaceae</taxon>
        <taxon>Corynebacterium</taxon>
    </lineage>
</organism>
<evidence type="ECO:0000313" key="3">
    <source>
        <dbReference type="Proteomes" id="UP000824190"/>
    </source>
</evidence>
<gene>
    <name evidence="2" type="ORF">H9870_07040</name>
</gene>
<reference evidence="2" key="2">
    <citation type="submission" date="2021-04" db="EMBL/GenBank/DDBJ databases">
        <authorList>
            <person name="Gilroy R."/>
        </authorList>
    </citation>
    <scope>NUCLEOTIDE SEQUENCE</scope>
    <source>
        <strain evidence="2">CHK32-1732</strain>
    </source>
</reference>
<dbReference type="InterPro" id="IPR009737">
    <property type="entry name" value="Aim32/Apd1-like"/>
</dbReference>
<dbReference type="EMBL" id="DXGC01000066">
    <property type="protein sequence ID" value="HIW91398.1"/>
    <property type="molecule type" value="Genomic_DNA"/>
</dbReference>
<dbReference type="CDD" id="cd03062">
    <property type="entry name" value="TRX_Fd_Sucrase"/>
    <property type="match status" value="1"/>
</dbReference>
<name>A0A9D1RNM0_9CORY</name>
<evidence type="ECO:0000256" key="1">
    <source>
        <dbReference type="SAM" id="MobiDB-lite"/>
    </source>
</evidence>
<sequence length="420" mass="45018">MPTTRNPRSGMCSDLTAEPLPGTAKTGGLTLALEYPGGWGRDILDGEALGKELTGVIRRFLKKNRAQLQFIRRPGREGQVPRETATLFIARPGEPGTPSTLERMEIAGAAALPEVDLSTPGDTPGAERVTDPLLLVCTHGKRDLCCAVKGRPLAAELAAQYPGTVWESSHTKGHRFAPSMILLPWNYSFGTLSAAQTTAMLQDAAAGRLHVVGNRGRGTLGSQEQIAELAVAGHLAGAGESVGMSELSVRQAPAVLEPVPEPAPTPEPVRDPAETAIAAAEDYAAVAAAVDDDLRRRVGELITQRMEMKITGRYEELKALKRQGHFQPVHEFQRAVKQAASERGVYGKYSKYGGNPRKHKHAKRQRMNPTYLVSDGDRSWTVVLERSTGHPVVSSCGDKQKTGTCWVASSVTPVSPVTGA</sequence>
<dbReference type="Proteomes" id="UP000824190">
    <property type="component" value="Unassembled WGS sequence"/>
</dbReference>
<accession>A0A9D1RNM0</accession>
<protein>
    <submittedName>
        <fullName evidence="2">Sucrase ferredoxin</fullName>
    </submittedName>
</protein>
<proteinExistence type="predicted"/>
<feature type="region of interest" description="Disordered" evidence="1">
    <location>
        <begin position="1"/>
        <end position="22"/>
    </location>
</feature>
<reference evidence="2" key="1">
    <citation type="journal article" date="2021" name="PeerJ">
        <title>Extensive microbial diversity within the chicken gut microbiome revealed by metagenomics and culture.</title>
        <authorList>
            <person name="Gilroy R."/>
            <person name="Ravi A."/>
            <person name="Getino M."/>
            <person name="Pursley I."/>
            <person name="Horton D.L."/>
            <person name="Alikhan N.F."/>
            <person name="Baker D."/>
            <person name="Gharbi K."/>
            <person name="Hall N."/>
            <person name="Watson M."/>
            <person name="Adriaenssens E.M."/>
            <person name="Foster-Nyarko E."/>
            <person name="Jarju S."/>
            <person name="Secka A."/>
            <person name="Antonio M."/>
            <person name="Oren A."/>
            <person name="Chaudhuri R.R."/>
            <person name="La Ragione R."/>
            <person name="Hildebrand F."/>
            <person name="Pallen M.J."/>
        </authorList>
    </citation>
    <scope>NUCLEOTIDE SEQUENCE</scope>
    <source>
        <strain evidence="2">CHK32-1732</strain>
    </source>
</reference>
<evidence type="ECO:0000313" key="2">
    <source>
        <dbReference type="EMBL" id="HIW91398.1"/>
    </source>
</evidence>
<comment type="caution">
    <text evidence="2">The sequence shown here is derived from an EMBL/GenBank/DDBJ whole genome shotgun (WGS) entry which is preliminary data.</text>
</comment>
<dbReference type="Pfam" id="PF06999">
    <property type="entry name" value="Suc_Fer-like"/>
    <property type="match status" value="1"/>
</dbReference>
<dbReference type="SUPFAM" id="SSF52833">
    <property type="entry name" value="Thioredoxin-like"/>
    <property type="match status" value="1"/>
</dbReference>
<dbReference type="InterPro" id="IPR036249">
    <property type="entry name" value="Thioredoxin-like_sf"/>
</dbReference>
<dbReference type="AlphaFoldDB" id="A0A9D1RNM0"/>